<protein>
    <submittedName>
        <fullName evidence="2">Uncharacterized protein</fullName>
    </submittedName>
</protein>
<name>A0AAW1QED4_9CHLO</name>
<evidence type="ECO:0000256" key="1">
    <source>
        <dbReference type="SAM" id="MobiDB-lite"/>
    </source>
</evidence>
<evidence type="ECO:0000313" key="3">
    <source>
        <dbReference type="Proteomes" id="UP001489004"/>
    </source>
</evidence>
<feature type="region of interest" description="Disordered" evidence="1">
    <location>
        <begin position="66"/>
        <end position="110"/>
    </location>
</feature>
<dbReference type="EMBL" id="JALJOR010000003">
    <property type="protein sequence ID" value="KAK9819768.1"/>
    <property type="molecule type" value="Genomic_DNA"/>
</dbReference>
<comment type="caution">
    <text evidence="2">The sequence shown here is derived from an EMBL/GenBank/DDBJ whole genome shotgun (WGS) entry which is preliminary data.</text>
</comment>
<evidence type="ECO:0000313" key="2">
    <source>
        <dbReference type="EMBL" id="KAK9819768.1"/>
    </source>
</evidence>
<gene>
    <name evidence="2" type="ORF">WJX72_002161</name>
</gene>
<dbReference type="AlphaFoldDB" id="A0AAW1QED4"/>
<proteinExistence type="predicted"/>
<dbReference type="Proteomes" id="UP001489004">
    <property type="component" value="Unassembled WGS sequence"/>
</dbReference>
<sequence length="110" mass="11700">MSLRPAGNTDQQRIYLKALELLSSDAPDSQQQLLGLVRKCKQDSSASQRATGSLAAGFQGIVGAHSQVKQKFGTDPSQAPGHNAPPPLNRTLSKNRPPARKKSKLDGLLG</sequence>
<accession>A0AAW1QED4</accession>
<organism evidence="2 3">
    <name type="scientific">[Myrmecia] bisecta</name>
    <dbReference type="NCBI Taxonomy" id="41462"/>
    <lineage>
        <taxon>Eukaryota</taxon>
        <taxon>Viridiplantae</taxon>
        <taxon>Chlorophyta</taxon>
        <taxon>core chlorophytes</taxon>
        <taxon>Trebouxiophyceae</taxon>
        <taxon>Trebouxiales</taxon>
        <taxon>Trebouxiaceae</taxon>
        <taxon>Myrmecia</taxon>
    </lineage>
</organism>
<reference evidence="2 3" key="1">
    <citation type="journal article" date="2024" name="Nat. Commun.">
        <title>Phylogenomics reveals the evolutionary origins of lichenization in chlorophyte algae.</title>
        <authorList>
            <person name="Puginier C."/>
            <person name="Libourel C."/>
            <person name="Otte J."/>
            <person name="Skaloud P."/>
            <person name="Haon M."/>
            <person name="Grisel S."/>
            <person name="Petersen M."/>
            <person name="Berrin J.G."/>
            <person name="Delaux P.M."/>
            <person name="Dal Grande F."/>
            <person name="Keller J."/>
        </authorList>
    </citation>
    <scope>NUCLEOTIDE SEQUENCE [LARGE SCALE GENOMIC DNA]</scope>
    <source>
        <strain evidence="2 3">SAG 2043</strain>
    </source>
</reference>
<keyword evidence="3" id="KW-1185">Reference proteome</keyword>